<proteinExistence type="predicted"/>
<evidence type="ECO:0000313" key="3">
    <source>
        <dbReference type="Proteomes" id="UP000008634"/>
    </source>
</evidence>
<feature type="compositionally biased region" description="Low complexity" evidence="1">
    <location>
        <begin position="248"/>
        <end position="260"/>
    </location>
</feature>
<accession>E6X766</accession>
<dbReference type="HOGENOM" id="CLU_352586_0_0_10"/>
<keyword evidence="3" id="KW-1185">Reference proteome</keyword>
<organism evidence="2 3">
    <name type="scientific">Cellulophaga algicola (strain DSM 14237 / IC166 / ACAM 630)</name>
    <dbReference type="NCBI Taxonomy" id="688270"/>
    <lineage>
        <taxon>Bacteria</taxon>
        <taxon>Pseudomonadati</taxon>
        <taxon>Bacteroidota</taxon>
        <taxon>Flavobacteriia</taxon>
        <taxon>Flavobacteriales</taxon>
        <taxon>Flavobacteriaceae</taxon>
        <taxon>Cellulophaga</taxon>
    </lineage>
</organism>
<dbReference type="Proteomes" id="UP000008634">
    <property type="component" value="Chromosome"/>
</dbReference>
<sequence length="797" mass="88186">MRNNFTLLKTFTLILIAFNFSCQKYEENTITETTSAEESLIPESIHYQYADDAEKKELTNLLTNQLSKFGYSKKDINLEMNQNPIMERTDSNGAKSYSMLYGKIDFELPYFYNVVIKKRTDGTYETPFLVRYENNLTLNSLLGKSINNISWEATVLPLKITPKTARYHEEEEDPCAVLPLSNSGNSGSFNPIITLIKNKEREEPSSPSSPIGGSKNTAILEICSPTIQTTTYECNGPNSDTDHPAGPNSGDSGDNSCGDSSTNFGGSGGGFIVGQACYQIEVEIVGGVYATVQDYSNSIEEFKGKNYCMLSLGREAMEISRKQNKLSSEDKDYLGKLNFYLNQTTPPAEGCDDFNLYINDEGILKIKRTFNIIEDNNPFNGLSSRNIVFEEKCPTLGGVGINIPTQINLLINKLNTFTLSSDPLSQEGIIFLLTPENWQIAKSIDTYVSNNNNSTKAIEFAKATVEVLTNGSEKEKKIAESFLNDDIHSAFDIIFEGATYTNGQCPPDCNDMVFDAPVDLTASIFIGFADGLLNLYLTTSLYDHNTEEGRKNRGLLTARLLKESGISIPDDINPNILYEMFRIRSRKLTLVLEPANQDFLDTLGDLSISLLDVMSLVSPGSSSSAYLLAKTGGNITIKAVADYLKIISVTSSKVDGIINTLSNSAKYSLDGTGTYRNVLGHHPLAKIAFELDKFYKFRDAFSVPASKLQEVWKSANPNKIAPIVHDKITGNQISLYKEFGRTGERLSLEKMAEIEIEAMVRAGIPKDIAEGWVIKALQDLKTQGVKLIPHIPWVGKN</sequence>
<evidence type="ECO:0000313" key="2">
    <source>
        <dbReference type="EMBL" id="ADV48519.1"/>
    </source>
</evidence>
<dbReference type="KEGG" id="cao:Celal_1204"/>
<dbReference type="STRING" id="688270.Celal_1204"/>
<dbReference type="OrthoDB" id="3078827at2"/>
<evidence type="ECO:0000256" key="1">
    <source>
        <dbReference type="SAM" id="MobiDB-lite"/>
    </source>
</evidence>
<gene>
    <name evidence="2" type="ordered locus">Celal_1204</name>
</gene>
<dbReference type="AlphaFoldDB" id="E6X766"/>
<dbReference type="RefSeq" id="WP_013550003.1">
    <property type="nucleotide sequence ID" value="NC_014934.1"/>
</dbReference>
<dbReference type="EMBL" id="CP002453">
    <property type="protein sequence ID" value="ADV48519.1"/>
    <property type="molecule type" value="Genomic_DNA"/>
</dbReference>
<protein>
    <submittedName>
        <fullName evidence="2">Uncharacterized protein</fullName>
    </submittedName>
</protein>
<feature type="region of interest" description="Disordered" evidence="1">
    <location>
        <begin position="231"/>
        <end position="260"/>
    </location>
</feature>
<dbReference type="eggNOG" id="COG3209">
    <property type="taxonomic scope" value="Bacteria"/>
</dbReference>
<name>E6X766_CELAD</name>
<reference evidence="2 3" key="1">
    <citation type="journal article" date="2010" name="Stand. Genomic Sci.">
        <title>Complete genome sequence of Cellulophaga algicola type strain (IC166).</title>
        <authorList>
            <person name="Abt B."/>
            <person name="Lu M."/>
            <person name="Misra M."/>
            <person name="Han C."/>
            <person name="Nolan M."/>
            <person name="Lucas S."/>
            <person name="Hammon N."/>
            <person name="Deshpande S."/>
            <person name="Cheng J.F."/>
            <person name="Tapia R."/>
            <person name="Goodwin L."/>
            <person name="Pitluck S."/>
            <person name="Liolios K."/>
            <person name="Pagani I."/>
            <person name="Ivanova N."/>
            <person name="Mavromatis K."/>
            <person name="Ovchinikova G."/>
            <person name="Pati A."/>
            <person name="Chen A."/>
            <person name="Palaniappan K."/>
            <person name="Land M."/>
            <person name="Hauser L."/>
            <person name="Chang Y.J."/>
            <person name="Jeffries C.D."/>
            <person name="Detter J.C."/>
            <person name="Brambilla E."/>
            <person name="Rohde M."/>
            <person name="Tindall B.J."/>
            <person name="Goker M."/>
            <person name="Woyke T."/>
            <person name="Bristow J."/>
            <person name="Eisen J.A."/>
            <person name="Markowitz V."/>
            <person name="Hugenholtz P."/>
            <person name="Kyrpides N.C."/>
            <person name="Klenk H.P."/>
            <person name="Lapidus A."/>
        </authorList>
    </citation>
    <scope>NUCLEOTIDE SEQUENCE [LARGE SCALE GENOMIC DNA]</scope>
    <source>
        <strain evidence="3">DSM 14237 / IC166 / ACAM 630</strain>
    </source>
</reference>